<dbReference type="Proteomes" id="UP000683507">
    <property type="component" value="Chromosome"/>
</dbReference>
<dbReference type="EMBL" id="OU015584">
    <property type="protein sequence ID" value="CAG5086153.1"/>
    <property type="molecule type" value="Genomic_DNA"/>
</dbReference>
<proteinExistence type="predicted"/>
<dbReference type="RefSeq" id="WP_258543218.1">
    <property type="nucleotide sequence ID" value="NZ_OU015584.1"/>
</dbReference>
<dbReference type="KEGG" id="ptan:CRYO30217_03026"/>
<organism evidence="1 2">
    <name type="scientific">Parvicella tangerina</name>
    <dbReference type="NCBI Taxonomy" id="2829795"/>
    <lineage>
        <taxon>Bacteria</taxon>
        <taxon>Pseudomonadati</taxon>
        <taxon>Bacteroidota</taxon>
        <taxon>Flavobacteriia</taxon>
        <taxon>Flavobacteriales</taxon>
        <taxon>Parvicellaceae</taxon>
        <taxon>Parvicella</taxon>
    </lineage>
</organism>
<name>A0A916JQA6_9FLAO</name>
<reference evidence="1" key="1">
    <citation type="submission" date="2021-04" db="EMBL/GenBank/DDBJ databases">
        <authorList>
            <person name="Rodrigo-Torres L."/>
            <person name="Arahal R. D."/>
            <person name="Lucena T."/>
        </authorList>
    </citation>
    <scope>NUCLEOTIDE SEQUENCE</scope>
    <source>
        <strain evidence="1">AS29M-1</strain>
    </source>
</reference>
<evidence type="ECO:0000313" key="2">
    <source>
        <dbReference type="Proteomes" id="UP000683507"/>
    </source>
</evidence>
<gene>
    <name evidence="1" type="ORF">CRYO30217_03026</name>
</gene>
<evidence type="ECO:0000313" key="1">
    <source>
        <dbReference type="EMBL" id="CAG5086153.1"/>
    </source>
</evidence>
<keyword evidence="2" id="KW-1185">Reference proteome</keyword>
<accession>A0A916JQA6</accession>
<dbReference type="AlphaFoldDB" id="A0A916JQA6"/>
<protein>
    <submittedName>
        <fullName evidence="1">Uncharacterized protein</fullName>
    </submittedName>
</protein>
<sequence>MTTPSKPRIVKDYEKLEPSIIEQIKLEYPYGFYQHLVSYVDREGKKRMALPFETEEKYYLVRMSIQEAKDIIEEDDDYDDDGTLKEDILQDYAEKYDDDIDEDEEEED</sequence>